<dbReference type="Pfam" id="PF00440">
    <property type="entry name" value="TetR_N"/>
    <property type="match status" value="1"/>
</dbReference>
<dbReference type="Pfam" id="PF16925">
    <property type="entry name" value="TetR_C_13"/>
    <property type="match status" value="1"/>
</dbReference>
<evidence type="ECO:0000259" key="5">
    <source>
        <dbReference type="PROSITE" id="PS50977"/>
    </source>
</evidence>
<feature type="domain" description="HTH tetR-type" evidence="5">
    <location>
        <begin position="6"/>
        <end position="66"/>
    </location>
</feature>
<dbReference type="InterPro" id="IPR036271">
    <property type="entry name" value="Tet_transcr_reg_TetR-rel_C_sf"/>
</dbReference>
<dbReference type="GO" id="GO:0003677">
    <property type="term" value="F:DNA binding"/>
    <property type="evidence" value="ECO:0007669"/>
    <property type="project" value="UniProtKB-UniRule"/>
</dbReference>
<feature type="DNA-binding region" description="H-T-H motif" evidence="4">
    <location>
        <begin position="29"/>
        <end position="48"/>
    </location>
</feature>
<evidence type="ECO:0000256" key="3">
    <source>
        <dbReference type="ARBA" id="ARBA00023163"/>
    </source>
</evidence>
<evidence type="ECO:0000313" key="7">
    <source>
        <dbReference type="EMBL" id="PTB89559.1"/>
    </source>
</evidence>
<dbReference type="EMBL" id="PYVN01000021">
    <property type="protein sequence ID" value="PTB86347.1"/>
    <property type="molecule type" value="Genomic_DNA"/>
</dbReference>
<dbReference type="EMBL" id="PYVG01000011">
    <property type="protein sequence ID" value="PTB89559.1"/>
    <property type="molecule type" value="Genomic_DNA"/>
</dbReference>
<dbReference type="InterPro" id="IPR001647">
    <property type="entry name" value="HTH_TetR"/>
</dbReference>
<dbReference type="PANTHER" id="PTHR47506">
    <property type="entry name" value="TRANSCRIPTIONAL REGULATORY PROTEIN"/>
    <property type="match status" value="1"/>
</dbReference>
<organism evidence="7 8">
    <name type="scientific">Pseudidiomarina aestuarii</name>
    <dbReference type="NCBI Taxonomy" id="624146"/>
    <lineage>
        <taxon>Bacteria</taxon>
        <taxon>Pseudomonadati</taxon>
        <taxon>Pseudomonadota</taxon>
        <taxon>Gammaproteobacteria</taxon>
        <taxon>Alteromonadales</taxon>
        <taxon>Idiomarinaceae</taxon>
        <taxon>Pseudidiomarina</taxon>
    </lineage>
</organism>
<sequence length="199" mass="22578">MPRPAKFVRTEAVARALEVFWQRGYHATSLKDLETALTMRPGSIYAAFGSKAGLFDEVLSHYAEQSLALLRQKLFNHPSAMQGLREYLYSLANLGEREPAERACMLVKTMLELATTEPQLSARADAYLAEMENVFCEVFMTAMQQNELEKDADPRFLAQQLQVAIFGLRVFSQRQTSPLRVRLLAEQIANQFTRVDKIA</sequence>
<evidence type="ECO:0000256" key="2">
    <source>
        <dbReference type="ARBA" id="ARBA00023125"/>
    </source>
</evidence>
<keyword evidence="1" id="KW-0805">Transcription regulation</keyword>
<accession>A0A2T4CVT0</accession>
<proteinExistence type="predicted"/>
<evidence type="ECO:0000313" key="8">
    <source>
        <dbReference type="Proteomes" id="UP000241514"/>
    </source>
</evidence>
<dbReference type="AlphaFoldDB" id="A0A2T4CVT0"/>
<dbReference type="PANTHER" id="PTHR47506:SF10">
    <property type="entry name" value="TRANSCRIPTIONAL REGULATORY PROTEIN"/>
    <property type="match status" value="1"/>
</dbReference>
<gene>
    <name evidence="7" type="ORF">C9928_03080</name>
    <name evidence="6" type="ORF">C9940_02765</name>
</gene>
<dbReference type="InterPro" id="IPR011075">
    <property type="entry name" value="TetR_C"/>
</dbReference>
<dbReference type="Gene3D" id="1.10.357.10">
    <property type="entry name" value="Tetracycline Repressor, domain 2"/>
    <property type="match status" value="1"/>
</dbReference>
<dbReference type="Gene3D" id="1.10.10.60">
    <property type="entry name" value="Homeodomain-like"/>
    <property type="match status" value="1"/>
</dbReference>
<keyword evidence="3" id="KW-0804">Transcription</keyword>
<evidence type="ECO:0000256" key="1">
    <source>
        <dbReference type="ARBA" id="ARBA00023015"/>
    </source>
</evidence>
<dbReference type="SUPFAM" id="SSF48498">
    <property type="entry name" value="Tetracyclin repressor-like, C-terminal domain"/>
    <property type="match status" value="1"/>
</dbReference>
<evidence type="ECO:0000313" key="6">
    <source>
        <dbReference type="EMBL" id="PTB86347.1"/>
    </source>
</evidence>
<keyword evidence="2 4" id="KW-0238">DNA-binding</keyword>
<comment type="caution">
    <text evidence="7">The sequence shown here is derived from an EMBL/GenBank/DDBJ whole genome shotgun (WGS) entry which is preliminary data.</text>
</comment>
<protein>
    <submittedName>
        <fullName evidence="7">TetR family transcriptional regulator</fullName>
    </submittedName>
</protein>
<name>A0A2T4CVT0_9GAMM</name>
<dbReference type="InterPro" id="IPR009057">
    <property type="entry name" value="Homeodomain-like_sf"/>
</dbReference>
<dbReference type="SUPFAM" id="SSF46689">
    <property type="entry name" value="Homeodomain-like"/>
    <property type="match status" value="1"/>
</dbReference>
<reference evidence="7 8" key="1">
    <citation type="submission" date="2018-03" db="EMBL/GenBank/DDBJ databases">
        <title>Cross-interface Injection: A General Nanoliter Liquid Handling Method Applied to Single Cells Genome Amplification Automated Nanoliter Liquid Handling Applied to Single Cell Multiple Displacement Amplification.</title>
        <authorList>
            <person name="Yun J."/>
            <person name="Xu P."/>
            <person name="Xu J."/>
            <person name="Dai X."/>
            <person name="Wang Y."/>
            <person name="Zheng X."/>
            <person name="Cao C."/>
            <person name="Yi Q."/>
            <person name="Zhu Y."/>
            <person name="Wang L."/>
            <person name="Dong Z."/>
            <person name="Huang Y."/>
            <person name="Huang L."/>
            <person name="Du W."/>
        </authorList>
    </citation>
    <scope>NUCLEOTIDE SEQUENCE [LARGE SCALE GENOMIC DNA]</scope>
    <source>
        <strain evidence="7 8">A9-4</strain>
        <strain evidence="6">Z-D3-2</strain>
    </source>
</reference>
<evidence type="ECO:0000256" key="4">
    <source>
        <dbReference type="PROSITE-ProRule" id="PRU00335"/>
    </source>
</evidence>
<dbReference type="Proteomes" id="UP000241514">
    <property type="component" value="Unassembled WGS sequence"/>
</dbReference>
<dbReference type="PROSITE" id="PS50977">
    <property type="entry name" value="HTH_TETR_2"/>
    <property type="match status" value="1"/>
</dbReference>